<dbReference type="InterPro" id="IPR012818">
    <property type="entry name" value="CbiE"/>
</dbReference>
<dbReference type="InterPro" id="IPR035996">
    <property type="entry name" value="4pyrrol_Methylase_sf"/>
</dbReference>
<dbReference type="Proteomes" id="UP000196365">
    <property type="component" value="Unassembled WGS sequence"/>
</dbReference>
<dbReference type="Pfam" id="PF00590">
    <property type="entry name" value="TP_methylase"/>
    <property type="match status" value="1"/>
</dbReference>
<comment type="pathway">
    <text evidence="1">Cofactor biosynthesis; adenosylcobalamin biosynthesis.</text>
</comment>
<dbReference type="UniPathway" id="UPA00148"/>
<dbReference type="SUPFAM" id="SSF53790">
    <property type="entry name" value="Tetrapyrrole methylase"/>
    <property type="match status" value="1"/>
</dbReference>
<evidence type="ECO:0000256" key="4">
    <source>
        <dbReference type="ARBA" id="ARBA00022679"/>
    </source>
</evidence>
<keyword evidence="3 7" id="KW-0489">Methyltransferase</keyword>
<dbReference type="EMBL" id="FUWV01000002">
    <property type="protein sequence ID" value="SJZ42191.1"/>
    <property type="molecule type" value="Genomic_DNA"/>
</dbReference>
<dbReference type="PANTHER" id="PTHR43182">
    <property type="entry name" value="COBALT-PRECORRIN-6B C(15)-METHYLTRANSFERASE (DECARBOXYLATING)"/>
    <property type="match status" value="1"/>
</dbReference>
<dbReference type="InterPro" id="IPR000878">
    <property type="entry name" value="4pyrrol_Mease"/>
</dbReference>
<evidence type="ECO:0000313" key="8">
    <source>
        <dbReference type="Proteomes" id="UP000196365"/>
    </source>
</evidence>
<sequence>MNKVKVLGMGPGDADYITPRVRKEIENSQVIIGGKRILDSLELEGKEVYYLKGNLQESLKKIQENAREKTVAVLVSGDTGFYSMLKVLKKYFDSEALEIFPGISSMQYMFSKIGHTWEDACLSSVHGRDVDIVKMVKNYPKVGLLTDLKWSPQSIAKELLRAGIKNRKMYIGENLSYNEEVILSGSLEEIAQRKGYQMSVVVILDEEK</sequence>
<evidence type="ECO:0000256" key="1">
    <source>
        <dbReference type="ARBA" id="ARBA00004953"/>
    </source>
</evidence>
<dbReference type="Gene3D" id="3.40.1010.10">
    <property type="entry name" value="Cobalt-precorrin-4 Transmethylase, Domain 1"/>
    <property type="match status" value="1"/>
</dbReference>
<keyword evidence="8" id="KW-1185">Reference proteome</keyword>
<dbReference type="InterPro" id="IPR014777">
    <property type="entry name" value="4pyrrole_Mease_sub1"/>
</dbReference>
<reference evidence="7 8" key="1">
    <citation type="submission" date="2017-02" db="EMBL/GenBank/DDBJ databases">
        <authorList>
            <person name="Peterson S.W."/>
        </authorList>
    </citation>
    <scope>NUCLEOTIDE SEQUENCE [LARGE SCALE GENOMIC DNA]</scope>
    <source>
        <strain evidence="7 8">DSM 15102</strain>
    </source>
</reference>
<dbReference type="NCBIfam" id="TIGR02467">
    <property type="entry name" value="CbiE"/>
    <property type="match status" value="1"/>
</dbReference>
<dbReference type="Gene3D" id="3.30.950.10">
    <property type="entry name" value="Methyltransferase, Cobalt-precorrin-4 Transmethylase, Domain 2"/>
    <property type="match status" value="1"/>
</dbReference>
<dbReference type="GO" id="GO:0008276">
    <property type="term" value="F:protein methyltransferase activity"/>
    <property type="evidence" value="ECO:0007669"/>
    <property type="project" value="InterPro"/>
</dbReference>
<dbReference type="InterPro" id="IPR014776">
    <property type="entry name" value="4pyrrole_Mease_sub2"/>
</dbReference>
<accession>A0A1T4KIH1</accession>
<evidence type="ECO:0000259" key="6">
    <source>
        <dbReference type="Pfam" id="PF00590"/>
    </source>
</evidence>
<dbReference type="InterPro" id="IPR050714">
    <property type="entry name" value="Cobalamin_biosynth_MTase"/>
</dbReference>
<dbReference type="CDD" id="cd11644">
    <property type="entry name" value="Precorrin-6Y-MT"/>
    <property type="match status" value="1"/>
</dbReference>
<dbReference type="GO" id="GO:0032259">
    <property type="term" value="P:methylation"/>
    <property type="evidence" value="ECO:0007669"/>
    <property type="project" value="UniProtKB-KW"/>
</dbReference>
<dbReference type="PANTHER" id="PTHR43182:SF1">
    <property type="entry name" value="COBALT-PRECORRIN-7 C(5)-METHYLTRANSFERASE"/>
    <property type="match status" value="1"/>
</dbReference>
<dbReference type="OrthoDB" id="9780707at2"/>
<protein>
    <submittedName>
        <fullName evidence="7">Precorrin-6Y C5,15-methyltransferase (Decarboxylating)</fullName>
    </submittedName>
</protein>
<gene>
    <name evidence="7" type="ORF">SAMN02745973_00542</name>
</gene>
<evidence type="ECO:0000256" key="5">
    <source>
        <dbReference type="ARBA" id="ARBA00022691"/>
    </source>
</evidence>
<feature type="domain" description="Tetrapyrrole methylase" evidence="6">
    <location>
        <begin position="4"/>
        <end position="191"/>
    </location>
</feature>
<organism evidence="7 8">
    <name type="scientific">Garciella nitratireducens DSM 15102</name>
    <dbReference type="NCBI Taxonomy" id="1121911"/>
    <lineage>
        <taxon>Bacteria</taxon>
        <taxon>Bacillati</taxon>
        <taxon>Bacillota</taxon>
        <taxon>Clostridia</taxon>
        <taxon>Eubacteriales</taxon>
        <taxon>Eubacteriaceae</taxon>
        <taxon>Garciella</taxon>
    </lineage>
</organism>
<dbReference type="GO" id="GO:0009236">
    <property type="term" value="P:cobalamin biosynthetic process"/>
    <property type="evidence" value="ECO:0007669"/>
    <property type="project" value="UniProtKB-UniPathway"/>
</dbReference>
<dbReference type="AlphaFoldDB" id="A0A1T4KIH1"/>
<evidence type="ECO:0000256" key="3">
    <source>
        <dbReference type="ARBA" id="ARBA00022603"/>
    </source>
</evidence>
<evidence type="ECO:0000256" key="2">
    <source>
        <dbReference type="ARBA" id="ARBA00022573"/>
    </source>
</evidence>
<keyword evidence="5" id="KW-0949">S-adenosyl-L-methionine</keyword>
<proteinExistence type="predicted"/>
<name>A0A1T4KIH1_9FIRM</name>
<keyword evidence="4 7" id="KW-0808">Transferase</keyword>
<keyword evidence="2" id="KW-0169">Cobalamin biosynthesis</keyword>
<evidence type="ECO:0000313" key="7">
    <source>
        <dbReference type="EMBL" id="SJZ42191.1"/>
    </source>
</evidence>